<evidence type="ECO:0000313" key="3">
    <source>
        <dbReference type="Proteomes" id="UP000318288"/>
    </source>
</evidence>
<comment type="caution">
    <text evidence="2">The sequence shown here is derived from an EMBL/GenBank/DDBJ whole genome shotgun (WGS) entry which is preliminary data.</text>
</comment>
<evidence type="ECO:0000256" key="1">
    <source>
        <dbReference type="SAM" id="MobiDB-lite"/>
    </source>
</evidence>
<reference evidence="2 3" key="1">
    <citation type="submission" date="2019-02" db="EMBL/GenBank/DDBJ databases">
        <title>Deep-cultivation of Planctomycetes and their phenomic and genomic characterization uncovers novel biology.</title>
        <authorList>
            <person name="Wiegand S."/>
            <person name="Jogler M."/>
            <person name="Boedeker C."/>
            <person name="Pinto D."/>
            <person name="Vollmers J."/>
            <person name="Rivas-Marin E."/>
            <person name="Kohn T."/>
            <person name="Peeters S.H."/>
            <person name="Heuer A."/>
            <person name="Rast P."/>
            <person name="Oberbeckmann S."/>
            <person name="Bunk B."/>
            <person name="Jeske O."/>
            <person name="Meyerdierks A."/>
            <person name="Storesund J.E."/>
            <person name="Kallscheuer N."/>
            <person name="Luecker S."/>
            <person name="Lage O.M."/>
            <person name="Pohl T."/>
            <person name="Merkel B.J."/>
            <person name="Hornburger P."/>
            <person name="Mueller R.-W."/>
            <person name="Bruemmer F."/>
            <person name="Labrenz M."/>
            <person name="Spormann A.M."/>
            <person name="Op Den Camp H."/>
            <person name="Overmann J."/>
            <person name="Amann R."/>
            <person name="Jetten M.S.M."/>
            <person name="Mascher T."/>
            <person name="Medema M.H."/>
            <person name="Devos D.P."/>
            <person name="Kaster A.-K."/>
            <person name="Ovreas L."/>
            <person name="Rohde M."/>
            <person name="Galperin M.Y."/>
            <person name="Jogler C."/>
        </authorList>
    </citation>
    <scope>NUCLEOTIDE SEQUENCE [LARGE SCALE GENOMIC DNA]</scope>
    <source>
        <strain evidence="2 3">Poly51</strain>
    </source>
</reference>
<proteinExistence type="predicted"/>
<protein>
    <recommendedName>
        <fullName evidence="4">DUF1559 domain-containing protein</fullName>
    </recommendedName>
</protein>
<evidence type="ECO:0008006" key="4">
    <source>
        <dbReference type="Google" id="ProtNLM"/>
    </source>
</evidence>
<feature type="region of interest" description="Disordered" evidence="1">
    <location>
        <begin position="46"/>
        <end position="104"/>
    </location>
</feature>
<gene>
    <name evidence="2" type="ORF">Poly51_18710</name>
</gene>
<name>A0A5C6FCF2_9BACT</name>
<sequence length="358" mass="38936">MHEDLLGYLLGALEPHEMRRIGQWLKEDPDARRQLAEVQRLLEPLENAPSVESPPPDLVARTMANLPPLPGREPSQPELDSARSETPATGDPNRGAAALAPMNSRLDPSTHQGWTWLDWLVSASAAAVVLALLLPSIAEGRFEARKTTCQDQLRQLGIAITQFVSRNEQSRLPAVSDSGPEAFAGVYAVRLREAGLLGDDSIRWCPSLDPPTSQSADELVDLTELVSVKQLYDASLDRLREIQQYAGGHYAYTLGVVEKDQLTSPRFESRSSFAVMSDAPLAGIPTEANLATSIGHSGVGINVLFEDGRVQFLPVASLASIPDHPLLNHRGQGEAGVNIDDASLAPSWRPPFIDVRQR</sequence>
<dbReference type="EMBL" id="SJPW01000002">
    <property type="protein sequence ID" value="TWU59085.1"/>
    <property type="molecule type" value="Genomic_DNA"/>
</dbReference>
<organism evidence="2 3">
    <name type="scientific">Rubripirellula tenax</name>
    <dbReference type="NCBI Taxonomy" id="2528015"/>
    <lineage>
        <taxon>Bacteria</taxon>
        <taxon>Pseudomonadati</taxon>
        <taxon>Planctomycetota</taxon>
        <taxon>Planctomycetia</taxon>
        <taxon>Pirellulales</taxon>
        <taxon>Pirellulaceae</taxon>
        <taxon>Rubripirellula</taxon>
    </lineage>
</organism>
<dbReference type="RefSeq" id="WP_146456435.1">
    <property type="nucleotide sequence ID" value="NZ_SJPW01000002.1"/>
</dbReference>
<keyword evidence="3" id="KW-1185">Reference proteome</keyword>
<evidence type="ECO:0000313" key="2">
    <source>
        <dbReference type="EMBL" id="TWU59085.1"/>
    </source>
</evidence>
<accession>A0A5C6FCF2</accession>
<dbReference type="Proteomes" id="UP000318288">
    <property type="component" value="Unassembled WGS sequence"/>
</dbReference>
<dbReference type="AlphaFoldDB" id="A0A5C6FCF2"/>
<dbReference type="OrthoDB" id="277292at2"/>